<evidence type="ECO:0000313" key="2">
    <source>
        <dbReference type="EMBL" id="REG79566.1"/>
    </source>
</evidence>
<keyword evidence="1" id="KW-0472">Membrane</keyword>
<comment type="caution">
    <text evidence="2">The sequence shown here is derived from an EMBL/GenBank/DDBJ whole genome shotgun (WGS) entry which is preliminary data.</text>
</comment>
<gene>
    <name evidence="2" type="ORF">C8N25_1303</name>
</gene>
<dbReference type="EMBL" id="QUNF01000030">
    <property type="protein sequence ID" value="REG79566.1"/>
    <property type="molecule type" value="Genomic_DNA"/>
</dbReference>
<proteinExistence type="predicted"/>
<accession>A0A3E0DA59</accession>
<keyword evidence="1" id="KW-0812">Transmembrane</keyword>
<evidence type="ECO:0000313" key="3">
    <source>
        <dbReference type="Proteomes" id="UP000256405"/>
    </source>
</evidence>
<protein>
    <submittedName>
        <fullName evidence="2">Uncharacterized protein</fullName>
    </submittedName>
</protein>
<keyword evidence="1" id="KW-1133">Transmembrane helix</keyword>
<dbReference type="Proteomes" id="UP000256405">
    <property type="component" value="Unassembled WGS sequence"/>
</dbReference>
<feature type="transmembrane region" description="Helical" evidence="1">
    <location>
        <begin position="12"/>
        <end position="36"/>
    </location>
</feature>
<keyword evidence="3" id="KW-1185">Reference proteome</keyword>
<dbReference type="AlphaFoldDB" id="A0A3E0DA59"/>
<reference evidence="2 3" key="1">
    <citation type="submission" date="2018-08" db="EMBL/GenBank/DDBJ databases">
        <title>Genomic Encyclopedia of Archaeal and Bacterial Type Strains, Phase II (KMG-II): from individual species to whole genera.</title>
        <authorList>
            <person name="Goeker M."/>
        </authorList>
    </citation>
    <scope>NUCLEOTIDE SEQUENCE [LARGE SCALE GENOMIC DNA]</scope>
    <source>
        <strain evidence="2 3">DSM 15986</strain>
    </source>
</reference>
<evidence type="ECO:0000256" key="1">
    <source>
        <dbReference type="SAM" id="Phobius"/>
    </source>
</evidence>
<dbReference type="RefSeq" id="WP_086543174.1">
    <property type="nucleotide sequence ID" value="NZ_MSSW01000064.1"/>
</dbReference>
<name>A0A3E0DA59_9BACT</name>
<organism evidence="2 3">
    <name type="scientific">Algoriphagus antarcticus</name>
    <dbReference type="NCBI Taxonomy" id="238540"/>
    <lineage>
        <taxon>Bacteria</taxon>
        <taxon>Pseudomonadati</taxon>
        <taxon>Bacteroidota</taxon>
        <taxon>Cytophagia</taxon>
        <taxon>Cytophagales</taxon>
        <taxon>Cyclobacteriaceae</taxon>
        <taxon>Algoriphagus</taxon>
    </lineage>
</organism>
<sequence length="182" mass="21395">MIWDSDFEQKVILIVIDKGVMALILLFAGIFANYLLEKFKSEQSLDAELSKLRVNKIGECFGIHSKYGKLLNGFIDALNEYRNSTMNDEQIIEKLSPKIKELKESKKEVELITASHRFWLGDEIYEEALRFNKTFPNFCDVFHKGNFKRCVELKMNMEKEMLDVDEVMRMIRRKIKKSKKGK</sequence>